<evidence type="ECO:0000256" key="1">
    <source>
        <dbReference type="SAM" id="MobiDB-lite"/>
    </source>
</evidence>
<reference evidence="2" key="1">
    <citation type="submission" date="2022-11" db="EMBL/GenBank/DDBJ databases">
        <authorList>
            <person name="Petersen C."/>
        </authorList>
    </citation>
    <scope>NUCLEOTIDE SEQUENCE</scope>
    <source>
        <strain evidence="2">IBT 26290</strain>
    </source>
</reference>
<feature type="compositionally biased region" description="Polar residues" evidence="1">
    <location>
        <begin position="29"/>
        <end position="38"/>
    </location>
</feature>
<dbReference type="AlphaFoldDB" id="A0A9W9HLA3"/>
<dbReference type="OrthoDB" id="4348660at2759"/>
<organism evidence="2 3">
    <name type="scientific">Penicillium canariense</name>
    <dbReference type="NCBI Taxonomy" id="189055"/>
    <lineage>
        <taxon>Eukaryota</taxon>
        <taxon>Fungi</taxon>
        <taxon>Dikarya</taxon>
        <taxon>Ascomycota</taxon>
        <taxon>Pezizomycotina</taxon>
        <taxon>Eurotiomycetes</taxon>
        <taxon>Eurotiomycetidae</taxon>
        <taxon>Eurotiales</taxon>
        <taxon>Aspergillaceae</taxon>
        <taxon>Penicillium</taxon>
    </lineage>
</organism>
<evidence type="ECO:0000313" key="2">
    <source>
        <dbReference type="EMBL" id="KAJ5150930.1"/>
    </source>
</evidence>
<comment type="caution">
    <text evidence="2">The sequence shown here is derived from an EMBL/GenBank/DDBJ whole genome shotgun (WGS) entry which is preliminary data.</text>
</comment>
<accession>A0A9W9HLA3</accession>
<keyword evidence="3" id="KW-1185">Reference proteome</keyword>
<evidence type="ECO:0000313" key="3">
    <source>
        <dbReference type="Proteomes" id="UP001149163"/>
    </source>
</evidence>
<dbReference type="Proteomes" id="UP001149163">
    <property type="component" value="Unassembled WGS sequence"/>
</dbReference>
<reference evidence="2" key="2">
    <citation type="journal article" date="2023" name="IMA Fungus">
        <title>Comparative genomic study of the Penicillium genus elucidates a diverse pangenome and 15 lateral gene transfer events.</title>
        <authorList>
            <person name="Petersen C."/>
            <person name="Sorensen T."/>
            <person name="Nielsen M.R."/>
            <person name="Sondergaard T.E."/>
            <person name="Sorensen J.L."/>
            <person name="Fitzpatrick D.A."/>
            <person name="Frisvad J.C."/>
            <person name="Nielsen K.L."/>
        </authorList>
    </citation>
    <scope>NUCLEOTIDE SEQUENCE</scope>
    <source>
        <strain evidence="2">IBT 26290</strain>
    </source>
</reference>
<protein>
    <submittedName>
        <fullName evidence="2">Uncharacterized protein</fullName>
    </submittedName>
</protein>
<sequence>MSTRTPVSISPPTDAFAAYSQDISRAIMTSRSKPTKLSDSLVDGMPPAPPPSPVSFAIDSNGGKRGAKRSKIPSLSLE</sequence>
<dbReference type="GeneID" id="81431482"/>
<proteinExistence type="predicted"/>
<name>A0A9W9HLA3_9EURO</name>
<dbReference type="RefSeq" id="XP_056538263.1">
    <property type="nucleotide sequence ID" value="XM_056692306.1"/>
</dbReference>
<feature type="region of interest" description="Disordered" evidence="1">
    <location>
        <begin position="29"/>
        <end position="78"/>
    </location>
</feature>
<dbReference type="EMBL" id="JAPQKN010000008">
    <property type="protein sequence ID" value="KAJ5150930.1"/>
    <property type="molecule type" value="Genomic_DNA"/>
</dbReference>
<gene>
    <name evidence="2" type="ORF">N7482_010182</name>
</gene>